<dbReference type="Proteomes" id="UP001491310">
    <property type="component" value="Unassembled WGS sequence"/>
</dbReference>
<proteinExistence type="predicted"/>
<keyword evidence="2" id="KW-1185">Reference proteome</keyword>
<dbReference type="EMBL" id="JALJOT010000006">
    <property type="protein sequence ID" value="KAK9909797.1"/>
    <property type="molecule type" value="Genomic_DNA"/>
</dbReference>
<sequence>MELARRIQSPEEAAMVVEVAQTFAQHRARRQQHDGISPALSTYLLKKVLEAGDVQQALEVLRRSPELQLTFERTAFRHVIIRAAKQGNLKAVLSALELLKAAKMRPNRDIAFHVIRGCFENDRPDLAVAFCREFEANGLPPRPAQKEQVEAAASAL</sequence>
<organism evidence="1 2">
    <name type="scientific">Coccomyxa subellipsoidea</name>
    <dbReference type="NCBI Taxonomy" id="248742"/>
    <lineage>
        <taxon>Eukaryota</taxon>
        <taxon>Viridiplantae</taxon>
        <taxon>Chlorophyta</taxon>
        <taxon>core chlorophytes</taxon>
        <taxon>Trebouxiophyceae</taxon>
        <taxon>Trebouxiophyceae incertae sedis</taxon>
        <taxon>Coccomyxaceae</taxon>
        <taxon>Coccomyxa</taxon>
    </lineage>
</organism>
<evidence type="ECO:0000313" key="2">
    <source>
        <dbReference type="Proteomes" id="UP001491310"/>
    </source>
</evidence>
<protein>
    <recommendedName>
        <fullName evidence="3">Pentacotripeptide-repeat region of PRORP domain-containing protein</fullName>
    </recommendedName>
</protein>
<comment type="caution">
    <text evidence="1">The sequence shown here is derived from an EMBL/GenBank/DDBJ whole genome shotgun (WGS) entry which is preliminary data.</text>
</comment>
<dbReference type="InterPro" id="IPR011990">
    <property type="entry name" value="TPR-like_helical_dom_sf"/>
</dbReference>
<evidence type="ECO:0008006" key="3">
    <source>
        <dbReference type="Google" id="ProtNLM"/>
    </source>
</evidence>
<dbReference type="Gene3D" id="1.25.40.10">
    <property type="entry name" value="Tetratricopeptide repeat domain"/>
    <property type="match status" value="1"/>
</dbReference>
<gene>
    <name evidence="1" type="ORF">WJX75_007538</name>
</gene>
<evidence type="ECO:0000313" key="1">
    <source>
        <dbReference type="EMBL" id="KAK9909797.1"/>
    </source>
</evidence>
<name>A0ABR2YSB3_9CHLO</name>
<accession>A0ABR2YSB3</accession>
<reference evidence="1 2" key="1">
    <citation type="journal article" date="2024" name="Nat. Commun.">
        <title>Phylogenomics reveals the evolutionary origins of lichenization in chlorophyte algae.</title>
        <authorList>
            <person name="Puginier C."/>
            <person name="Libourel C."/>
            <person name="Otte J."/>
            <person name="Skaloud P."/>
            <person name="Haon M."/>
            <person name="Grisel S."/>
            <person name="Petersen M."/>
            <person name="Berrin J.G."/>
            <person name="Delaux P.M."/>
            <person name="Dal Grande F."/>
            <person name="Keller J."/>
        </authorList>
    </citation>
    <scope>NUCLEOTIDE SEQUENCE [LARGE SCALE GENOMIC DNA]</scope>
    <source>
        <strain evidence="1 2">SAG 216-7</strain>
    </source>
</reference>